<comment type="caution">
    <text evidence="2">The sequence shown here is derived from an EMBL/GenBank/DDBJ whole genome shotgun (WGS) entry which is preliminary data.</text>
</comment>
<dbReference type="Proteomes" id="UP001500280">
    <property type="component" value="Unassembled WGS sequence"/>
</dbReference>
<dbReference type="EMBL" id="BAAANF010000002">
    <property type="protein sequence ID" value="GAA1669219.1"/>
    <property type="molecule type" value="Genomic_DNA"/>
</dbReference>
<keyword evidence="1" id="KW-0472">Membrane</keyword>
<keyword evidence="1" id="KW-1133">Transmembrane helix</keyword>
<reference evidence="2 3" key="1">
    <citation type="journal article" date="2019" name="Int. J. Syst. Evol. Microbiol.">
        <title>The Global Catalogue of Microorganisms (GCM) 10K type strain sequencing project: providing services to taxonomists for standard genome sequencing and annotation.</title>
        <authorList>
            <consortium name="The Broad Institute Genomics Platform"/>
            <consortium name="The Broad Institute Genome Sequencing Center for Infectious Disease"/>
            <person name="Wu L."/>
            <person name="Ma J."/>
        </authorList>
    </citation>
    <scope>NUCLEOTIDE SEQUENCE [LARGE SCALE GENOMIC DNA]</scope>
    <source>
        <strain evidence="2 3">JCM 14307</strain>
    </source>
</reference>
<organism evidence="2 3">
    <name type="scientific">Kribbella yunnanensis</name>
    <dbReference type="NCBI Taxonomy" id="190194"/>
    <lineage>
        <taxon>Bacteria</taxon>
        <taxon>Bacillati</taxon>
        <taxon>Actinomycetota</taxon>
        <taxon>Actinomycetes</taxon>
        <taxon>Propionibacteriales</taxon>
        <taxon>Kribbellaceae</taxon>
        <taxon>Kribbella</taxon>
    </lineage>
</organism>
<evidence type="ECO:0000256" key="1">
    <source>
        <dbReference type="SAM" id="Phobius"/>
    </source>
</evidence>
<feature type="transmembrane region" description="Helical" evidence="1">
    <location>
        <begin position="6"/>
        <end position="28"/>
    </location>
</feature>
<evidence type="ECO:0000313" key="2">
    <source>
        <dbReference type="EMBL" id="GAA1669219.1"/>
    </source>
</evidence>
<sequence length="219" mass="24026">MVTAFMIVLLLGGTAVIVAVVLVIIEYTKRRRAALQQRAQAMAQYGWHLAPANPWLADVAAGLYTRGRPGEMFAGDYRGRGMCALDYFYTTSNGKSSQTHNVHLVALNLPTALPPLTVSKDSALRRAFGNDIELESQAFNDAFRIDCADQRYASAVLHPQLMEWTLANPGLEWQLAGNALVSWGYGPFTAPDVQARLEAMTGVIDRIPPFVLRDYGAPL</sequence>
<keyword evidence="1" id="KW-0812">Transmembrane</keyword>
<keyword evidence="3" id="KW-1185">Reference proteome</keyword>
<accession>A0ABN2GCY9</accession>
<name>A0ABN2GCY9_9ACTN</name>
<protein>
    <recommendedName>
        <fullName evidence="4">DUF3137 domain-containing protein</fullName>
    </recommendedName>
</protein>
<gene>
    <name evidence="2" type="ORF">GCM10009745_09610</name>
</gene>
<evidence type="ECO:0008006" key="4">
    <source>
        <dbReference type="Google" id="ProtNLM"/>
    </source>
</evidence>
<proteinExistence type="predicted"/>
<evidence type="ECO:0000313" key="3">
    <source>
        <dbReference type="Proteomes" id="UP001500280"/>
    </source>
</evidence>